<keyword evidence="2" id="KW-1185">Reference proteome</keyword>
<dbReference type="HOGENOM" id="CLU_1439554_0_0_6"/>
<dbReference type="AlphaFoldDB" id="C5BTC3"/>
<name>C5BTC3_TERTT</name>
<evidence type="ECO:0000313" key="2">
    <source>
        <dbReference type="Proteomes" id="UP000009080"/>
    </source>
</evidence>
<dbReference type="RefSeq" id="WP_015820205.1">
    <property type="nucleotide sequence ID" value="NC_012997.1"/>
</dbReference>
<sequence>MSPDFKIAKELATIYSTAAEWQRVTQIILGMLPNNEFKSLFKKMADTLPGLFPVVTESVAPLLRIQEFADFERDFDSIQASYQQSFLSQASKPRHYAEATHELYLELVQFKEVKTSYPILKRSYSDLYDYMDKWVTNDAWLVMSCDVVFKSTNRLLLDFANQKKQDSEEAFLLFSGFVSPISTLLTALEALYPAKLTTPTSALETA</sequence>
<dbReference type="EMBL" id="CP001614">
    <property type="protein sequence ID" value="ACR14089.1"/>
    <property type="molecule type" value="Genomic_DNA"/>
</dbReference>
<protein>
    <submittedName>
        <fullName evidence="1">Uncharacterized protein</fullName>
    </submittedName>
</protein>
<evidence type="ECO:0000313" key="1">
    <source>
        <dbReference type="EMBL" id="ACR14089.1"/>
    </source>
</evidence>
<gene>
    <name evidence="1" type="ordered locus">TERTU_1552</name>
</gene>
<dbReference type="Proteomes" id="UP000009080">
    <property type="component" value="Chromosome"/>
</dbReference>
<dbReference type="eggNOG" id="ENOG50345KR">
    <property type="taxonomic scope" value="Bacteria"/>
</dbReference>
<dbReference type="STRING" id="377629.TERTU_1552"/>
<dbReference type="OrthoDB" id="5571307at2"/>
<accession>C5BTC3</accession>
<proteinExistence type="predicted"/>
<reference evidence="1 2" key="1">
    <citation type="journal article" date="2009" name="PLoS ONE">
        <title>The complete genome of Teredinibacter turnerae T7901: an intracellular endosymbiont of marine wood-boring bivalves (shipworms).</title>
        <authorList>
            <person name="Yang J.C."/>
            <person name="Madupu R."/>
            <person name="Durkin A.S."/>
            <person name="Ekborg N.A."/>
            <person name="Pedamallu C.S."/>
            <person name="Hostetler J.B."/>
            <person name="Radune D."/>
            <person name="Toms B.S."/>
            <person name="Henrissat B."/>
            <person name="Coutinho P.M."/>
            <person name="Schwarz S."/>
            <person name="Field L."/>
            <person name="Trindade-Silva A.E."/>
            <person name="Soares C.A.G."/>
            <person name="Elshahawi S."/>
            <person name="Hanora A."/>
            <person name="Schmidt E.W."/>
            <person name="Haygood M.G."/>
            <person name="Posfai J."/>
            <person name="Benner J."/>
            <person name="Madinger C."/>
            <person name="Nove J."/>
            <person name="Anton B."/>
            <person name="Chaudhary K."/>
            <person name="Foster J."/>
            <person name="Holman A."/>
            <person name="Kumar S."/>
            <person name="Lessard P.A."/>
            <person name="Luyten Y.A."/>
            <person name="Slatko B."/>
            <person name="Wood N."/>
            <person name="Wu B."/>
            <person name="Teplitski M."/>
            <person name="Mougous J.D."/>
            <person name="Ward N."/>
            <person name="Eisen J.A."/>
            <person name="Badger J.H."/>
            <person name="Distel D.L."/>
        </authorList>
    </citation>
    <scope>NUCLEOTIDE SEQUENCE [LARGE SCALE GENOMIC DNA]</scope>
    <source>
        <strain evidence="2">ATCC 39867 / T7901</strain>
    </source>
</reference>
<dbReference type="KEGG" id="ttu:TERTU_1552"/>
<organism evidence="1 2">
    <name type="scientific">Teredinibacter turnerae (strain ATCC 39867 / T7901)</name>
    <dbReference type="NCBI Taxonomy" id="377629"/>
    <lineage>
        <taxon>Bacteria</taxon>
        <taxon>Pseudomonadati</taxon>
        <taxon>Pseudomonadota</taxon>
        <taxon>Gammaproteobacteria</taxon>
        <taxon>Cellvibrionales</taxon>
        <taxon>Cellvibrionaceae</taxon>
        <taxon>Teredinibacter</taxon>
    </lineage>
</organism>